<name>A0A4R3QCN4_RHISU</name>
<dbReference type="Pfam" id="PF13495">
    <property type="entry name" value="Phage_int_SAM_4"/>
    <property type="match status" value="1"/>
</dbReference>
<sequence length="56" mass="6483">MTEERTTSLRERMIEDMRIRGIGDKAQQAHIRAIKDFARFLKRSPHTATPTLVLST</sequence>
<dbReference type="AlphaFoldDB" id="A0A4R3QCN4"/>
<proteinExistence type="predicted"/>
<evidence type="ECO:0000259" key="1">
    <source>
        <dbReference type="Pfam" id="PF13495"/>
    </source>
</evidence>
<dbReference type="Proteomes" id="UP000294576">
    <property type="component" value="Unassembled WGS sequence"/>
</dbReference>
<evidence type="ECO:0000313" key="3">
    <source>
        <dbReference type="Proteomes" id="UP000294576"/>
    </source>
</evidence>
<feature type="domain" description="Integrase SAM-like N-terminal" evidence="1">
    <location>
        <begin position="9"/>
        <end position="50"/>
    </location>
</feature>
<dbReference type="EMBL" id="SMBH01000002">
    <property type="protein sequence ID" value="TCU19330.1"/>
    <property type="molecule type" value="Genomic_DNA"/>
</dbReference>
<dbReference type="RefSeq" id="WP_245505707.1">
    <property type="nucleotide sequence ID" value="NZ_SMBH01000002.1"/>
</dbReference>
<evidence type="ECO:0000313" key="2">
    <source>
        <dbReference type="EMBL" id="TCU19330.1"/>
    </source>
</evidence>
<comment type="caution">
    <text evidence="2">The sequence shown here is derived from an EMBL/GenBank/DDBJ whole genome shotgun (WGS) entry which is preliminary data.</text>
</comment>
<dbReference type="GO" id="GO:0015074">
    <property type="term" value="P:DNA integration"/>
    <property type="evidence" value="ECO:0007669"/>
    <property type="project" value="InterPro"/>
</dbReference>
<dbReference type="InterPro" id="IPR004107">
    <property type="entry name" value="Integrase_SAM-like_N"/>
</dbReference>
<reference evidence="2 3" key="1">
    <citation type="submission" date="2019-03" db="EMBL/GenBank/DDBJ databases">
        <title>Genomic Encyclopedia of Type Strains, Phase IV (KMG-V): Genome sequencing to study the core and pangenomes of soil and plant-associated prokaryotes.</title>
        <authorList>
            <person name="Whitman W."/>
        </authorList>
    </citation>
    <scope>NUCLEOTIDE SEQUENCE [LARGE SCALE GENOMIC DNA]</scope>
    <source>
        <strain evidence="2 3">Hc14</strain>
    </source>
</reference>
<dbReference type="GO" id="GO:0003677">
    <property type="term" value="F:DNA binding"/>
    <property type="evidence" value="ECO:0007669"/>
    <property type="project" value="InterPro"/>
</dbReference>
<organism evidence="2 3">
    <name type="scientific">Rhizobium sullae</name>
    <name type="common">Rhizobium hedysari</name>
    <dbReference type="NCBI Taxonomy" id="50338"/>
    <lineage>
        <taxon>Bacteria</taxon>
        <taxon>Pseudomonadati</taxon>
        <taxon>Pseudomonadota</taxon>
        <taxon>Alphaproteobacteria</taxon>
        <taxon>Hyphomicrobiales</taxon>
        <taxon>Rhizobiaceae</taxon>
        <taxon>Rhizobium/Agrobacterium group</taxon>
        <taxon>Rhizobium</taxon>
    </lineage>
</organism>
<protein>
    <submittedName>
        <fullName evidence="2">Integrase-like protein</fullName>
    </submittedName>
</protein>
<accession>A0A4R3QCN4</accession>
<gene>
    <name evidence="2" type="ORF">EV132_102561</name>
</gene>